<comment type="caution">
    <text evidence="1">The sequence shown here is derived from an EMBL/GenBank/DDBJ whole genome shotgun (WGS) entry which is preliminary data.</text>
</comment>
<accession>A0ABT7XZW7</accession>
<gene>
    <name evidence="1" type="ORF">QWJ08_07975</name>
</gene>
<reference evidence="1" key="1">
    <citation type="submission" date="2024-05" db="EMBL/GenBank/DDBJ databases">
        <title>Genome Sequences of Four Agar- Degrading Marine Bacteria.</title>
        <authorList>
            <person name="Phillips E.K."/>
            <person name="Shaffer J.C."/>
            <person name="Henson M.W."/>
            <person name="Temperton B."/>
            <person name="Thrash C.J."/>
            <person name="Martin M.O."/>
        </authorList>
    </citation>
    <scope>NUCLEOTIDE SEQUENCE</scope>
    <source>
        <strain evidence="1">EKP203</strain>
    </source>
</reference>
<protein>
    <submittedName>
        <fullName evidence="1">Uncharacterized protein</fullName>
    </submittedName>
</protein>
<proteinExistence type="predicted"/>
<dbReference type="Proteomes" id="UP001169719">
    <property type="component" value="Unassembled WGS sequence"/>
</dbReference>
<name>A0ABT7XZW7_9VIBR</name>
<organism evidence="1 2">
    <name type="scientific">Vibrio agarivorans</name>
    <dbReference type="NCBI Taxonomy" id="153622"/>
    <lineage>
        <taxon>Bacteria</taxon>
        <taxon>Pseudomonadati</taxon>
        <taxon>Pseudomonadota</taxon>
        <taxon>Gammaproteobacteria</taxon>
        <taxon>Vibrionales</taxon>
        <taxon>Vibrionaceae</taxon>
        <taxon>Vibrio</taxon>
    </lineage>
</organism>
<keyword evidence="2" id="KW-1185">Reference proteome</keyword>
<evidence type="ECO:0000313" key="1">
    <source>
        <dbReference type="EMBL" id="MDN2481331.1"/>
    </source>
</evidence>
<dbReference type="EMBL" id="JAUEOZ010000001">
    <property type="protein sequence ID" value="MDN2481331.1"/>
    <property type="molecule type" value="Genomic_DNA"/>
</dbReference>
<dbReference type="RefSeq" id="WP_289961452.1">
    <property type="nucleotide sequence ID" value="NZ_JAUEOZ010000001.1"/>
</dbReference>
<evidence type="ECO:0000313" key="2">
    <source>
        <dbReference type="Proteomes" id="UP001169719"/>
    </source>
</evidence>
<sequence length="97" mass="10810">MLLEQILEVIEFTDSDLLEDAMSQCNKEGVVSSELFPFLNCVFEQAPNELCARLSRLGFKGQLTVEKVESKSGVQFQIVDNLRQGINQATTTTEQPA</sequence>